<dbReference type="PANTHER" id="PTHR12963:SF4">
    <property type="entry name" value="ACTIVATING SIGNAL COINTEGRATOR 1"/>
    <property type="match status" value="1"/>
</dbReference>
<evidence type="ECO:0000259" key="1">
    <source>
        <dbReference type="Pfam" id="PF06221"/>
    </source>
</evidence>
<accession>A0A915D280</accession>
<dbReference type="Pfam" id="PF06221">
    <property type="entry name" value="zf-C2HC5"/>
    <property type="match status" value="1"/>
</dbReference>
<dbReference type="AlphaFoldDB" id="A0A915D280"/>
<protein>
    <submittedName>
        <fullName evidence="3">Zinc finger C2HC5-type domain-containing protein</fullName>
    </submittedName>
</protein>
<dbReference type="GO" id="GO:0005634">
    <property type="term" value="C:nucleus"/>
    <property type="evidence" value="ECO:0007669"/>
    <property type="project" value="InterPro"/>
</dbReference>
<keyword evidence="2" id="KW-1185">Reference proteome</keyword>
<organism evidence="2 3">
    <name type="scientific">Ditylenchus dipsaci</name>
    <dbReference type="NCBI Taxonomy" id="166011"/>
    <lineage>
        <taxon>Eukaryota</taxon>
        <taxon>Metazoa</taxon>
        <taxon>Ecdysozoa</taxon>
        <taxon>Nematoda</taxon>
        <taxon>Chromadorea</taxon>
        <taxon>Rhabditida</taxon>
        <taxon>Tylenchina</taxon>
        <taxon>Tylenchomorpha</taxon>
        <taxon>Sphaerularioidea</taxon>
        <taxon>Anguinidae</taxon>
        <taxon>Anguininae</taxon>
        <taxon>Ditylenchus</taxon>
    </lineage>
</organism>
<evidence type="ECO:0000313" key="2">
    <source>
        <dbReference type="Proteomes" id="UP000887574"/>
    </source>
</evidence>
<evidence type="ECO:0000313" key="3">
    <source>
        <dbReference type="WBParaSite" id="jg14660"/>
    </source>
</evidence>
<dbReference type="InterPro" id="IPR009349">
    <property type="entry name" value="TRIP4/RQT4_C2HC5_Znf"/>
</dbReference>
<dbReference type="InterPro" id="IPR039128">
    <property type="entry name" value="TRIP4-like"/>
</dbReference>
<dbReference type="GO" id="GO:0008270">
    <property type="term" value="F:zinc ion binding"/>
    <property type="evidence" value="ECO:0007669"/>
    <property type="project" value="InterPro"/>
</dbReference>
<dbReference type="WBParaSite" id="jg14660">
    <property type="protein sequence ID" value="jg14660"/>
    <property type="gene ID" value="jg14660"/>
</dbReference>
<proteinExistence type="predicted"/>
<dbReference type="GO" id="GO:0072344">
    <property type="term" value="P:rescue of stalled ribosome"/>
    <property type="evidence" value="ECO:0007669"/>
    <property type="project" value="InterPro"/>
</dbReference>
<dbReference type="GO" id="GO:0045893">
    <property type="term" value="P:positive regulation of DNA-templated transcription"/>
    <property type="evidence" value="ECO:0007669"/>
    <property type="project" value="TreeGrafter"/>
</dbReference>
<dbReference type="PANTHER" id="PTHR12963">
    <property type="entry name" value="THYROID RECEPTOR INTERACTING PROTEIN RELATED"/>
    <property type="match status" value="1"/>
</dbReference>
<dbReference type="GO" id="GO:0180022">
    <property type="term" value="C:RQC-trigger complex"/>
    <property type="evidence" value="ECO:0007669"/>
    <property type="project" value="InterPro"/>
</dbReference>
<reference evidence="3" key="1">
    <citation type="submission" date="2022-11" db="UniProtKB">
        <authorList>
            <consortium name="WormBaseParasite"/>
        </authorList>
    </citation>
    <scope>IDENTIFICATION</scope>
</reference>
<dbReference type="Proteomes" id="UP000887574">
    <property type="component" value="Unplaced"/>
</dbReference>
<name>A0A915D280_9BILA</name>
<feature type="domain" description="TRIP4/RQT4 C2HC5-type zinc finger" evidence="1">
    <location>
        <begin position="25"/>
        <end position="70"/>
    </location>
</feature>
<sequence>MVGKAQTSNQIKLPYDGPRLKPGRHFCHCQARIHGLVRNCLSCGRVTCTQEGSGPCFNCGNLVCTREERQILDENSKRSYELLQRLMSDNSSINPQKKDTTKSFSHLGSSFLQANEYKQKLLAADNNK</sequence>